<keyword evidence="2" id="KW-0812">Transmembrane</keyword>
<dbReference type="Proteomes" id="UP000564644">
    <property type="component" value="Unassembled WGS sequence"/>
</dbReference>
<sequence length="289" mass="32425">MAVFHSMISVTGYTLVTVAALLWYGTGRQPLAPAYVFVRSLLASPKYLFVFVSLVAILLVNKYEMKLEELLPVHYNLTSALSGWEGSWQGALQRALRSDWLTFVSSYFYLILLQAVLVASIGIYTFYGNLRLYYAFSVAILLNYLIAVPFFLFVPVNEAWSVSPSIHFLILQTFPNFETEYRQLSGLNNCFPSLHTSISVTMALIAARSGNRRWAWFTAANAAIILFTIFYLGIHWFTDMIGGLCLAVFVSWAGLKIGDRLARSPSGAAEEKRESERKWLTATSRSTGS</sequence>
<dbReference type="Gene3D" id="1.20.144.10">
    <property type="entry name" value="Phosphatidic acid phosphatase type 2/haloperoxidase"/>
    <property type="match status" value="1"/>
</dbReference>
<accession>A0A7X0SG45</accession>
<gene>
    <name evidence="4" type="ORF">H7C18_00355</name>
</gene>
<name>A0A7X0SG45_9BACL</name>
<evidence type="ECO:0000256" key="2">
    <source>
        <dbReference type="SAM" id="Phobius"/>
    </source>
</evidence>
<dbReference type="EMBL" id="JACJVO010000001">
    <property type="protein sequence ID" value="MBB6729346.1"/>
    <property type="molecule type" value="Genomic_DNA"/>
</dbReference>
<reference evidence="4 5" key="1">
    <citation type="submission" date="2020-08" db="EMBL/GenBank/DDBJ databases">
        <title>Cohnella phylogeny.</title>
        <authorList>
            <person name="Dunlap C."/>
        </authorList>
    </citation>
    <scope>NUCLEOTIDE SEQUENCE [LARGE SCALE GENOMIC DNA]</scope>
    <source>
        <strain evidence="4 5">CBP 2801</strain>
    </source>
</reference>
<keyword evidence="5" id="KW-1185">Reference proteome</keyword>
<feature type="transmembrane region" description="Helical" evidence="2">
    <location>
        <begin position="134"/>
        <end position="154"/>
    </location>
</feature>
<dbReference type="GO" id="GO:0016020">
    <property type="term" value="C:membrane"/>
    <property type="evidence" value="ECO:0007669"/>
    <property type="project" value="UniProtKB-SubCell"/>
</dbReference>
<evidence type="ECO:0000259" key="3">
    <source>
        <dbReference type="Pfam" id="PF14378"/>
    </source>
</evidence>
<feature type="transmembrane region" description="Helical" evidence="2">
    <location>
        <begin position="36"/>
        <end position="60"/>
    </location>
</feature>
<dbReference type="RefSeq" id="WP_185127020.1">
    <property type="nucleotide sequence ID" value="NZ_JACJVO010000001.1"/>
</dbReference>
<feature type="region of interest" description="Disordered" evidence="1">
    <location>
        <begin position="264"/>
        <end position="289"/>
    </location>
</feature>
<comment type="caution">
    <text evidence="4">The sequence shown here is derived from an EMBL/GenBank/DDBJ whole genome shotgun (WGS) entry which is preliminary data.</text>
</comment>
<feature type="domain" description="Inositolphosphotransferase Aur1/Ipt1" evidence="3">
    <location>
        <begin position="87"/>
        <end position="251"/>
    </location>
</feature>
<evidence type="ECO:0000313" key="5">
    <source>
        <dbReference type="Proteomes" id="UP000564644"/>
    </source>
</evidence>
<proteinExistence type="predicted"/>
<feature type="transmembrane region" description="Helical" evidence="2">
    <location>
        <begin position="107"/>
        <end position="127"/>
    </location>
</feature>
<feature type="compositionally biased region" description="Basic and acidic residues" evidence="1">
    <location>
        <begin position="269"/>
        <end position="279"/>
    </location>
</feature>
<evidence type="ECO:0000313" key="4">
    <source>
        <dbReference type="EMBL" id="MBB6729346.1"/>
    </source>
</evidence>
<protein>
    <submittedName>
        <fullName evidence="4">Inositol phosphorylceramide synthase</fullName>
    </submittedName>
</protein>
<dbReference type="InterPro" id="IPR036938">
    <property type="entry name" value="PAP2/HPO_sf"/>
</dbReference>
<feature type="transmembrane region" description="Helical" evidence="2">
    <location>
        <begin position="214"/>
        <end position="234"/>
    </location>
</feature>
<dbReference type="SUPFAM" id="SSF48317">
    <property type="entry name" value="Acid phosphatase/Vanadium-dependent haloperoxidase"/>
    <property type="match status" value="1"/>
</dbReference>
<dbReference type="Pfam" id="PF14378">
    <property type="entry name" value="PAP2_3"/>
    <property type="match status" value="1"/>
</dbReference>
<evidence type="ECO:0000256" key="1">
    <source>
        <dbReference type="SAM" id="MobiDB-lite"/>
    </source>
</evidence>
<feature type="transmembrane region" description="Helical" evidence="2">
    <location>
        <begin position="6"/>
        <end position="24"/>
    </location>
</feature>
<keyword evidence="2" id="KW-0472">Membrane</keyword>
<dbReference type="AlphaFoldDB" id="A0A7X0SG45"/>
<organism evidence="4 5">
    <name type="scientific">Cohnella zeiphila</name>
    <dbReference type="NCBI Taxonomy" id="2761120"/>
    <lineage>
        <taxon>Bacteria</taxon>
        <taxon>Bacillati</taxon>
        <taxon>Bacillota</taxon>
        <taxon>Bacilli</taxon>
        <taxon>Bacillales</taxon>
        <taxon>Paenibacillaceae</taxon>
        <taxon>Cohnella</taxon>
    </lineage>
</organism>
<dbReference type="CDD" id="cd03386">
    <property type="entry name" value="PAP2_Aur1_like"/>
    <property type="match status" value="1"/>
</dbReference>
<dbReference type="InterPro" id="IPR026841">
    <property type="entry name" value="Aur1/Ipt1"/>
</dbReference>
<keyword evidence="2" id="KW-1133">Transmembrane helix</keyword>